<dbReference type="PROSITE" id="PS00211">
    <property type="entry name" value="ABC_TRANSPORTER_1"/>
    <property type="match status" value="1"/>
</dbReference>
<dbReference type="SUPFAM" id="SSF52540">
    <property type="entry name" value="P-loop containing nucleoside triphosphate hydrolases"/>
    <property type="match status" value="2"/>
</dbReference>
<feature type="domain" description="ABC transporter" evidence="5">
    <location>
        <begin position="2"/>
        <end position="216"/>
    </location>
</feature>
<dbReference type="AlphaFoldDB" id="A0A0G3WIU5"/>
<dbReference type="EMBL" id="CP009498">
    <property type="protein sequence ID" value="AKL97797.1"/>
    <property type="molecule type" value="Genomic_DNA"/>
</dbReference>
<feature type="coiled-coil region" evidence="4">
    <location>
        <begin position="501"/>
        <end position="557"/>
    </location>
</feature>
<dbReference type="STRING" id="1408281.Epro_0418"/>
<organism evidence="6 7">
    <name type="scientific">Endomicrobium proavitum</name>
    <dbReference type="NCBI Taxonomy" id="1408281"/>
    <lineage>
        <taxon>Bacteria</taxon>
        <taxon>Pseudomonadati</taxon>
        <taxon>Elusimicrobiota</taxon>
        <taxon>Endomicrobiia</taxon>
        <taxon>Endomicrobiales</taxon>
        <taxon>Endomicrobiaceae</taxon>
        <taxon>Endomicrobium</taxon>
    </lineage>
</organism>
<feature type="domain" description="ABC transporter" evidence="5">
    <location>
        <begin position="283"/>
        <end position="499"/>
    </location>
</feature>
<dbReference type="Gene3D" id="3.40.50.300">
    <property type="entry name" value="P-loop containing nucleotide triphosphate hydrolases"/>
    <property type="match status" value="2"/>
</dbReference>
<evidence type="ECO:0000259" key="5">
    <source>
        <dbReference type="PROSITE" id="PS50893"/>
    </source>
</evidence>
<dbReference type="Pfam" id="PF12848">
    <property type="entry name" value="ABC_tran_Xtn"/>
    <property type="match status" value="1"/>
</dbReference>
<keyword evidence="1" id="KW-0677">Repeat</keyword>
<dbReference type="InterPro" id="IPR003439">
    <property type="entry name" value="ABC_transporter-like_ATP-bd"/>
</dbReference>
<keyword evidence="3 6" id="KW-0067">ATP-binding</keyword>
<dbReference type="InterPro" id="IPR003593">
    <property type="entry name" value="AAA+_ATPase"/>
</dbReference>
<dbReference type="GO" id="GO:0016887">
    <property type="term" value="F:ATP hydrolysis activity"/>
    <property type="evidence" value="ECO:0007669"/>
    <property type="project" value="InterPro"/>
</dbReference>
<dbReference type="InterPro" id="IPR017871">
    <property type="entry name" value="ABC_transporter-like_CS"/>
</dbReference>
<dbReference type="KEGG" id="epo:Epro_0418"/>
<proteinExistence type="predicted"/>
<gene>
    <name evidence="6" type="ORF">Epro_0418</name>
</gene>
<dbReference type="SMART" id="SM00382">
    <property type="entry name" value="AAA"/>
    <property type="match status" value="2"/>
</dbReference>
<dbReference type="PROSITE" id="PS50893">
    <property type="entry name" value="ABC_TRANSPORTER_2"/>
    <property type="match status" value="2"/>
</dbReference>
<dbReference type="PATRIC" id="fig|1408281.3.peg.431"/>
<dbReference type="Proteomes" id="UP000035337">
    <property type="component" value="Chromosome"/>
</dbReference>
<dbReference type="Pfam" id="PF00005">
    <property type="entry name" value="ABC_tran"/>
    <property type="match status" value="2"/>
</dbReference>
<keyword evidence="2" id="KW-0547">Nucleotide-binding</keyword>
<accession>A0A0G3WIU5</accession>
<protein>
    <submittedName>
        <fullName evidence="6">ABC transporter, ATP-binding protein</fullName>
    </submittedName>
</protein>
<reference evidence="6 7" key="1">
    <citation type="submission" date="2014-09" db="EMBL/GenBank/DDBJ databases">
        <title>Complete genome sequence of Endomicrobium proavitum.</title>
        <authorList>
            <person name="Zheng H."/>
        </authorList>
    </citation>
    <scope>NUCLEOTIDE SEQUENCE [LARGE SCALE GENOMIC DNA]</scope>
    <source>
        <strain evidence="6 7">Rsa215</strain>
    </source>
</reference>
<evidence type="ECO:0000256" key="2">
    <source>
        <dbReference type="ARBA" id="ARBA00022741"/>
    </source>
</evidence>
<evidence type="ECO:0000256" key="3">
    <source>
        <dbReference type="ARBA" id="ARBA00022840"/>
    </source>
</evidence>
<dbReference type="InterPro" id="IPR050611">
    <property type="entry name" value="ABCF"/>
</dbReference>
<evidence type="ECO:0000313" key="6">
    <source>
        <dbReference type="EMBL" id="AKL97797.1"/>
    </source>
</evidence>
<keyword evidence="4" id="KW-0175">Coiled coil</keyword>
<dbReference type="InterPro" id="IPR027417">
    <property type="entry name" value="P-loop_NTPase"/>
</dbReference>
<evidence type="ECO:0000256" key="1">
    <source>
        <dbReference type="ARBA" id="ARBA00022737"/>
    </source>
</evidence>
<dbReference type="InterPro" id="IPR032781">
    <property type="entry name" value="ABC_tran_Xtn"/>
</dbReference>
<dbReference type="OrthoDB" id="9808609at2"/>
<evidence type="ECO:0000256" key="4">
    <source>
        <dbReference type="SAM" id="Coils"/>
    </source>
</evidence>
<dbReference type="PANTHER" id="PTHR19211:SF14">
    <property type="entry name" value="ATP-BINDING CASSETTE SUB-FAMILY F MEMBER 1"/>
    <property type="match status" value="1"/>
</dbReference>
<sequence>MIKITDLNKSFGGRILFDNLSLNINAKERVGLVGRNGHGKTTLFKIILGEMDYDSGSINIPKNYKIGYLQQHIKFTKPTAVEEACLALPVGEKDETWKAEKILSGLGFSSSDMHKNPLEFSGGYKIRINLAKVLLSNANMLMLDEPNNYLDIVAIRWLSQFLRSWKGELILITHDRNFMDSCITHCACIHRTKARKVEGSTQKLYEQIDKEEEIYEKTRLNAEKKRKQTEIFISRFRAKARLAGMVQSRIKSLEKQDSMEGLTELEDLDFSFSSLPFNAAKMMGVHNLKFGYTKDNPLIQNLSFDVLKKERICVIGKNGKGKSTLLKLIADRLEPSDGSIKKHPDLKTAYFVQSDAADLNPLKTVFEEILSTDGKCLPQKARNIAGSMMFSGNDALKKIDILSGGEKSRVLLGKILVNPCHMLLLDEPTNHLDMESCEGLIDAINEFNGSVILVTHNEELLYNIAEKLIIFDRDKVSVFEGTYKDFLETRGWEDESGDIKNKNAKREKVFSKEELKKQRAHLIQEKSRILKPLEESIVKLEKEITAKEKELNENTQKLIQASMDQDVTFLVDGAKIDKQLKSELETLYLKLGDMSVEFENKNEHFRLKMMEID</sequence>
<dbReference type="CDD" id="cd03221">
    <property type="entry name" value="ABCF_EF-3"/>
    <property type="match status" value="2"/>
</dbReference>
<name>A0A0G3WIU5_9BACT</name>
<keyword evidence="7" id="KW-1185">Reference proteome</keyword>
<evidence type="ECO:0000313" key="7">
    <source>
        <dbReference type="Proteomes" id="UP000035337"/>
    </source>
</evidence>
<dbReference type="PANTHER" id="PTHR19211">
    <property type="entry name" value="ATP-BINDING TRANSPORT PROTEIN-RELATED"/>
    <property type="match status" value="1"/>
</dbReference>
<dbReference type="GO" id="GO:0005524">
    <property type="term" value="F:ATP binding"/>
    <property type="evidence" value="ECO:0007669"/>
    <property type="project" value="UniProtKB-KW"/>
</dbReference>